<dbReference type="GeneID" id="14874250"/>
<dbReference type="PANTHER" id="PTHR46586">
    <property type="entry name" value="ANKYRIN REPEAT-CONTAINING PROTEIN"/>
    <property type="match status" value="1"/>
</dbReference>
<dbReference type="EMBL" id="GL883009">
    <property type="protein sequence ID" value="EGG22303.1"/>
    <property type="molecule type" value="Genomic_DNA"/>
</dbReference>
<evidence type="ECO:0000313" key="2">
    <source>
        <dbReference type="Proteomes" id="UP000007797"/>
    </source>
</evidence>
<dbReference type="Pfam" id="PF13637">
    <property type="entry name" value="Ank_4"/>
    <property type="match status" value="1"/>
</dbReference>
<dbReference type="AlphaFoldDB" id="F4PPJ0"/>
<accession>F4PPJ0</accession>
<dbReference type="STRING" id="1054147.F4PPJ0"/>
<dbReference type="RefSeq" id="XP_004360154.1">
    <property type="nucleotide sequence ID" value="XM_004360097.1"/>
</dbReference>
<gene>
    <name evidence="1" type="ORF">DFA_04421</name>
</gene>
<dbReference type="Proteomes" id="UP000007797">
    <property type="component" value="Unassembled WGS sequence"/>
</dbReference>
<dbReference type="Gene3D" id="1.25.40.20">
    <property type="entry name" value="Ankyrin repeat-containing domain"/>
    <property type="match status" value="3"/>
</dbReference>
<evidence type="ECO:0000313" key="1">
    <source>
        <dbReference type="EMBL" id="EGG22303.1"/>
    </source>
</evidence>
<reference evidence="2" key="1">
    <citation type="journal article" date="2011" name="Genome Res.">
        <title>Phylogeny-wide analysis of social amoeba genomes highlights ancient origins for complex intercellular communication.</title>
        <authorList>
            <person name="Heidel A.J."/>
            <person name="Lawal H.M."/>
            <person name="Felder M."/>
            <person name="Schilde C."/>
            <person name="Helps N.R."/>
            <person name="Tunggal B."/>
            <person name="Rivero F."/>
            <person name="John U."/>
            <person name="Schleicher M."/>
            <person name="Eichinger L."/>
            <person name="Platzer M."/>
            <person name="Noegel A.A."/>
            <person name="Schaap P."/>
            <person name="Gloeckner G."/>
        </authorList>
    </citation>
    <scope>NUCLEOTIDE SEQUENCE [LARGE SCALE GENOMIC DNA]</scope>
    <source>
        <strain evidence="2">SH3</strain>
    </source>
</reference>
<dbReference type="OrthoDB" id="76773at2759"/>
<dbReference type="OMA" id="CEDESGM"/>
<evidence type="ECO:0008006" key="3">
    <source>
        <dbReference type="Google" id="ProtNLM"/>
    </source>
</evidence>
<dbReference type="SMART" id="SM00248">
    <property type="entry name" value="ANK"/>
    <property type="match status" value="7"/>
</dbReference>
<dbReference type="InterPro" id="IPR002110">
    <property type="entry name" value="Ankyrin_rpt"/>
</dbReference>
<keyword evidence="2" id="KW-1185">Reference proteome</keyword>
<sequence length="675" mass="77291">MTATTTSFHCIFRSIYIRQLIFNQINDISNQLYSKEKGRYDGRQRSLKGRDIIKLPRLEMISIYAMPWHFICHYLPKDCNQILPKRRRIRVISEYCCHHNATSDTLRRLVDWSYFISFCIDWLYLKRNLMNIHSQEVLEYLISIHSSNDTTFVTEAAGVACTYGHLSTVKLIYSIKGIQFNCLAIDYACRNGFIDIVKYLHDNRAEGCTTNLMDTAARGGYFDIVKFLHFNRTEGCTTKALDNAAMNGHLEMVRFLHEHRTEGCTEAAMDNASLNGHIDVVKFLGQHRTEGCSNALDRASRNGHIDVVKYLNEHHSDACVSTDAMDWAAENGHLEVVKYLHEHRNGQGATTDAIDNASKNGHVEIVKYLFENRTERCTSNAMHLAAEKGHIEIIRYLYQCYNIDEITAGWSMTMAARNGHIEIVKSFYEGGVQIFGDPKLALEDAVRQGNIEMVSYLVHTCNIKCLTGTLITAIQAASETETCKLGLDVFHFLFDNFKEQSKIWTPEVMDRAAEFGQIDIVKLLHFNRTEGATTDAMDLAAKNGHIEIVKFLHFNRSEGCTKKAVISACLEVHLEVATFLINVAQVEWTKKDPLIKILKRISDPCPTNYHYDIVQLLISQPFDEGDTEMIQKRIQRIKKSRVKLKNDSYAYETRHLLKIHMRHLESIGNEYSDDI</sequence>
<dbReference type="SUPFAM" id="SSF48403">
    <property type="entry name" value="Ankyrin repeat"/>
    <property type="match status" value="2"/>
</dbReference>
<organism evidence="1 2">
    <name type="scientific">Cavenderia fasciculata</name>
    <name type="common">Slime mold</name>
    <name type="synonym">Dictyostelium fasciculatum</name>
    <dbReference type="NCBI Taxonomy" id="261658"/>
    <lineage>
        <taxon>Eukaryota</taxon>
        <taxon>Amoebozoa</taxon>
        <taxon>Evosea</taxon>
        <taxon>Eumycetozoa</taxon>
        <taxon>Dictyostelia</taxon>
        <taxon>Acytosteliales</taxon>
        <taxon>Cavenderiaceae</taxon>
        <taxon>Cavenderia</taxon>
    </lineage>
</organism>
<protein>
    <recommendedName>
        <fullName evidence="3">Ankyrin repeat-containing protein</fullName>
    </recommendedName>
</protein>
<proteinExistence type="predicted"/>
<name>F4PPJ0_CACFS</name>
<dbReference type="Pfam" id="PF12796">
    <property type="entry name" value="Ank_2"/>
    <property type="match status" value="3"/>
</dbReference>
<dbReference type="PANTHER" id="PTHR46586:SF3">
    <property type="entry name" value="ANKYRIN REPEAT-CONTAINING PROTEIN"/>
    <property type="match status" value="1"/>
</dbReference>
<dbReference type="InterPro" id="IPR052050">
    <property type="entry name" value="SecEffector_AnkRepeat"/>
</dbReference>
<dbReference type="InterPro" id="IPR036770">
    <property type="entry name" value="Ankyrin_rpt-contain_sf"/>
</dbReference>
<dbReference type="KEGG" id="dfa:DFA_04421"/>